<dbReference type="EMBL" id="BMYX01000018">
    <property type="protein sequence ID" value="GGY22976.1"/>
    <property type="molecule type" value="Genomic_DNA"/>
</dbReference>
<name>A0A918P5F5_9NEIS</name>
<evidence type="ECO:0000313" key="12">
    <source>
        <dbReference type="Proteomes" id="UP000645257"/>
    </source>
</evidence>
<keyword evidence="11" id="KW-0969">Cilium</keyword>
<dbReference type="PANTHER" id="PTHR30329:SF20">
    <property type="entry name" value="EXPORTED PROTEIN"/>
    <property type="match status" value="1"/>
</dbReference>
<keyword evidence="3" id="KW-1003">Cell membrane</keyword>
<keyword evidence="6 7" id="KW-0472">Membrane</keyword>
<feature type="transmembrane region" description="Helical" evidence="9">
    <location>
        <begin position="21"/>
        <end position="38"/>
    </location>
</feature>
<comment type="similarity">
    <text evidence="2">Belongs to the MotB family.</text>
</comment>
<keyword evidence="4 9" id="KW-0812">Transmembrane</keyword>
<comment type="subcellular location">
    <subcellularLocation>
        <location evidence="1">Cell membrane</location>
        <topology evidence="1">Single-pass membrane protein</topology>
    </subcellularLocation>
</comment>
<dbReference type="InterPro" id="IPR006665">
    <property type="entry name" value="OmpA-like"/>
</dbReference>
<dbReference type="InterPro" id="IPR050330">
    <property type="entry name" value="Bact_OuterMem_StrucFunc"/>
</dbReference>
<protein>
    <submittedName>
        <fullName evidence="11">Flagellar motor protein MotD</fullName>
    </submittedName>
</protein>
<reference evidence="11" key="1">
    <citation type="journal article" date="2014" name="Int. J. Syst. Evol. Microbiol.">
        <title>Complete genome sequence of Corynebacterium casei LMG S-19264T (=DSM 44701T), isolated from a smear-ripened cheese.</title>
        <authorList>
            <consortium name="US DOE Joint Genome Institute (JGI-PGF)"/>
            <person name="Walter F."/>
            <person name="Albersmeier A."/>
            <person name="Kalinowski J."/>
            <person name="Ruckert C."/>
        </authorList>
    </citation>
    <scope>NUCLEOTIDE SEQUENCE</scope>
    <source>
        <strain evidence="11">KCTC 32182</strain>
    </source>
</reference>
<accession>A0A918P5F5</accession>
<feature type="region of interest" description="Disordered" evidence="8">
    <location>
        <begin position="246"/>
        <end position="277"/>
    </location>
</feature>
<dbReference type="Pfam" id="PF00691">
    <property type="entry name" value="OmpA"/>
    <property type="match status" value="1"/>
</dbReference>
<dbReference type="Gene3D" id="3.30.1330.60">
    <property type="entry name" value="OmpA-like domain"/>
    <property type="match status" value="1"/>
</dbReference>
<evidence type="ECO:0000313" key="11">
    <source>
        <dbReference type="EMBL" id="GGY22976.1"/>
    </source>
</evidence>
<dbReference type="GO" id="GO:0005886">
    <property type="term" value="C:plasma membrane"/>
    <property type="evidence" value="ECO:0007669"/>
    <property type="project" value="UniProtKB-SubCell"/>
</dbReference>
<evidence type="ECO:0000256" key="4">
    <source>
        <dbReference type="ARBA" id="ARBA00022692"/>
    </source>
</evidence>
<keyword evidence="5 9" id="KW-1133">Transmembrane helix</keyword>
<dbReference type="RefSeq" id="WP_189535465.1">
    <property type="nucleotide sequence ID" value="NZ_BMYX01000018.1"/>
</dbReference>
<evidence type="ECO:0000256" key="6">
    <source>
        <dbReference type="ARBA" id="ARBA00023136"/>
    </source>
</evidence>
<gene>
    <name evidence="11" type="ORF">GCM10011289_28400</name>
</gene>
<evidence type="ECO:0000256" key="8">
    <source>
        <dbReference type="SAM" id="MobiDB-lite"/>
    </source>
</evidence>
<evidence type="ECO:0000256" key="1">
    <source>
        <dbReference type="ARBA" id="ARBA00004162"/>
    </source>
</evidence>
<dbReference type="AlphaFoldDB" id="A0A918P5F5"/>
<reference evidence="11" key="2">
    <citation type="submission" date="2020-09" db="EMBL/GenBank/DDBJ databases">
        <authorList>
            <person name="Sun Q."/>
            <person name="Kim S."/>
        </authorList>
    </citation>
    <scope>NUCLEOTIDE SEQUENCE</scope>
    <source>
        <strain evidence="11">KCTC 32182</strain>
    </source>
</reference>
<evidence type="ECO:0000256" key="3">
    <source>
        <dbReference type="ARBA" id="ARBA00022475"/>
    </source>
</evidence>
<comment type="caution">
    <text evidence="11">The sequence shown here is derived from an EMBL/GenBank/DDBJ whole genome shotgun (WGS) entry which is preliminary data.</text>
</comment>
<dbReference type="InterPro" id="IPR025713">
    <property type="entry name" value="MotB-like_N_dom"/>
</dbReference>
<dbReference type="SUPFAM" id="SSF103088">
    <property type="entry name" value="OmpA-like"/>
    <property type="match status" value="1"/>
</dbReference>
<evidence type="ECO:0000256" key="2">
    <source>
        <dbReference type="ARBA" id="ARBA00008914"/>
    </source>
</evidence>
<keyword evidence="11" id="KW-0966">Cell projection</keyword>
<dbReference type="InterPro" id="IPR036737">
    <property type="entry name" value="OmpA-like_sf"/>
</dbReference>
<organism evidence="11 12">
    <name type="scientific">Paludibacterium paludis</name>
    <dbReference type="NCBI Taxonomy" id="1225769"/>
    <lineage>
        <taxon>Bacteria</taxon>
        <taxon>Pseudomonadati</taxon>
        <taxon>Pseudomonadota</taxon>
        <taxon>Betaproteobacteria</taxon>
        <taxon>Neisseriales</taxon>
        <taxon>Chromobacteriaceae</taxon>
        <taxon>Paludibacterium</taxon>
    </lineage>
</organism>
<evidence type="ECO:0000256" key="7">
    <source>
        <dbReference type="PROSITE-ProRule" id="PRU00473"/>
    </source>
</evidence>
<evidence type="ECO:0000256" key="5">
    <source>
        <dbReference type="ARBA" id="ARBA00022989"/>
    </source>
</evidence>
<dbReference type="Pfam" id="PF13677">
    <property type="entry name" value="MotB_plug"/>
    <property type="match status" value="1"/>
</dbReference>
<feature type="domain" description="OmpA-like" evidence="10">
    <location>
        <begin position="127"/>
        <end position="247"/>
    </location>
</feature>
<dbReference type="NCBIfam" id="NF006541">
    <property type="entry name" value="PRK09038.1"/>
    <property type="match status" value="1"/>
</dbReference>
<sequence>MSRRRQPEEEHENHERWLVSYADFITLLFAFFVVMYAISSLNEGKYRVLSLAIVDAFRTGSTLSVNPRPSGGANTMVEVPQTKPISKAVKSRSPLSEQARLGNLAADLNKVLNPLVKSGQVNITQTKKGVAIEVKDTALFAVGQAQLSTQSFETLRQMANVLSTVDNSVSVEGFTDNVPIRNPVFPSNWELSAARAGSVVRLFEESGISPDRLVAIGRAANQPVDSNATADGRARNRRVSITVLANTQDDERTLPAEVTSELAAPANTAPDSQNSRP</sequence>
<dbReference type="Proteomes" id="UP000645257">
    <property type="component" value="Unassembled WGS sequence"/>
</dbReference>
<dbReference type="PANTHER" id="PTHR30329">
    <property type="entry name" value="STATOR ELEMENT OF FLAGELLAR MOTOR COMPLEX"/>
    <property type="match status" value="1"/>
</dbReference>
<keyword evidence="11" id="KW-0282">Flagellum</keyword>
<evidence type="ECO:0000256" key="9">
    <source>
        <dbReference type="SAM" id="Phobius"/>
    </source>
</evidence>
<dbReference type="PROSITE" id="PS51123">
    <property type="entry name" value="OMPA_2"/>
    <property type="match status" value="1"/>
</dbReference>
<keyword evidence="12" id="KW-1185">Reference proteome</keyword>
<evidence type="ECO:0000259" key="10">
    <source>
        <dbReference type="PROSITE" id="PS51123"/>
    </source>
</evidence>
<dbReference type="CDD" id="cd07185">
    <property type="entry name" value="OmpA_C-like"/>
    <property type="match status" value="1"/>
</dbReference>
<proteinExistence type="inferred from homology"/>